<dbReference type="AlphaFoldDB" id="A0A0V1JVG4"/>
<dbReference type="EMBL" id="JYDV01000040">
    <property type="protein sequence ID" value="KRZ38902.1"/>
    <property type="molecule type" value="Genomic_DNA"/>
</dbReference>
<evidence type="ECO:0000313" key="2">
    <source>
        <dbReference type="Proteomes" id="UP000054826"/>
    </source>
</evidence>
<gene>
    <name evidence="1" type="ORF">T4C_7352</name>
</gene>
<name>A0A0V1JVG4_TRIPS</name>
<dbReference type="Proteomes" id="UP000054826">
    <property type="component" value="Unassembled WGS sequence"/>
</dbReference>
<evidence type="ECO:0000313" key="1">
    <source>
        <dbReference type="EMBL" id="KRZ38902.1"/>
    </source>
</evidence>
<sequence>MHCMIKLSPGMAMSNKSTSLVPSSAHYLLRISGAYWAVCDTAFFWLQKICLRFKVITDGNTIRRRHPHSTFHVRMMHVATKHPHVITGSNFFNRSFENLYIRSDSVQAFPSSDQLDLFTLAQNAFFDCTHNDRTSTSDYKTRRNWQNQRCIRISLGSFELVQLF</sequence>
<organism evidence="1 2">
    <name type="scientific">Trichinella pseudospiralis</name>
    <name type="common">Parasitic roundworm</name>
    <dbReference type="NCBI Taxonomy" id="6337"/>
    <lineage>
        <taxon>Eukaryota</taxon>
        <taxon>Metazoa</taxon>
        <taxon>Ecdysozoa</taxon>
        <taxon>Nematoda</taxon>
        <taxon>Enoplea</taxon>
        <taxon>Dorylaimia</taxon>
        <taxon>Trichinellida</taxon>
        <taxon>Trichinellidae</taxon>
        <taxon>Trichinella</taxon>
    </lineage>
</organism>
<comment type="caution">
    <text evidence="1">The sequence shown here is derived from an EMBL/GenBank/DDBJ whole genome shotgun (WGS) entry which is preliminary data.</text>
</comment>
<proteinExistence type="predicted"/>
<accession>A0A0V1JVG4</accession>
<reference evidence="1 2" key="1">
    <citation type="submission" date="2015-01" db="EMBL/GenBank/DDBJ databases">
        <title>Evolution of Trichinella species and genotypes.</title>
        <authorList>
            <person name="Korhonen P.K."/>
            <person name="Edoardo P."/>
            <person name="Giuseppe L.R."/>
            <person name="Gasser R.B."/>
        </authorList>
    </citation>
    <scope>NUCLEOTIDE SEQUENCE [LARGE SCALE GENOMIC DNA]</scope>
    <source>
        <strain evidence="1">ISS176</strain>
    </source>
</reference>
<protein>
    <submittedName>
        <fullName evidence="1">Uncharacterized protein</fullName>
    </submittedName>
</protein>